<comment type="caution">
    <text evidence="1">The sequence shown here is derived from an EMBL/GenBank/DDBJ whole genome shotgun (WGS) entry which is preliminary data.</text>
</comment>
<name>A0AAV7UKH6_PLEWA</name>
<dbReference type="AlphaFoldDB" id="A0AAV7UKH6"/>
<gene>
    <name evidence="1" type="ORF">NDU88_005562</name>
</gene>
<evidence type="ECO:0000313" key="1">
    <source>
        <dbReference type="EMBL" id="KAJ1188805.1"/>
    </source>
</evidence>
<keyword evidence="2" id="KW-1185">Reference proteome</keyword>
<proteinExistence type="predicted"/>
<evidence type="ECO:0000313" key="2">
    <source>
        <dbReference type="Proteomes" id="UP001066276"/>
    </source>
</evidence>
<accession>A0AAV7UKH6</accession>
<dbReference type="Proteomes" id="UP001066276">
    <property type="component" value="Chromosome 3_1"/>
</dbReference>
<protein>
    <recommendedName>
        <fullName evidence="3">Secreted protein</fullName>
    </recommendedName>
</protein>
<sequence>MRWLTLPLTLRAVRVPCSLGNGQRTSPNRRWLTLPLMLRTAHVPRHLGNGCHPTCTGLHCLEPTLEPIFIPKNEHKSKLSFAR</sequence>
<organism evidence="1 2">
    <name type="scientific">Pleurodeles waltl</name>
    <name type="common">Iberian ribbed newt</name>
    <dbReference type="NCBI Taxonomy" id="8319"/>
    <lineage>
        <taxon>Eukaryota</taxon>
        <taxon>Metazoa</taxon>
        <taxon>Chordata</taxon>
        <taxon>Craniata</taxon>
        <taxon>Vertebrata</taxon>
        <taxon>Euteleostomi</taxon>
        <taxon>Amphibia</taxon>
        <taxon>Batrachia</taxon>
        <taxon>Caudata</taxon>
        <taxon>Salamandroidea</taxon>
        <taxon>Salamandridae</taxon>
        <taxon>Pleurodelinae</taxon>
        <taxon>Pleurodeles</taxon>
    </lineage>
</organism>
<dbReference type="EMBL" id="JANPWB010000005">
    <property type="protein sequence ID" value="KAJ1188805.1"/>
    <property type="molecule type" value="Genomic_DNA"/>
</dbReference>
<evidence type="ECO:0008006" key="3">
    <source>
        <dbReference type="Google" id="ProtNLM"/>
    </source>
</evidence>
<reference evidence="1" key="1">
    <citation type="journal article" date="2022" name="bioRxiv">
        <title>Sequencing and chromosome-scale assembly of the giantPleurodeles waltlgenome.</title>
        <authorList>
            <person name="Brown T."/>
            <person name="Elewa A."/>
            <person name="Iarovenko S."/>
            <person name="Subramanian E."/>
            <person name="Araus A.J."/>
            <person name="Petzold A."/>
            <person name="Susuki M."/>
            <person name="Suzuki K.-i.T."/>
            <person name="Hayashi T."/>
            <person name="Toyoda A."/>
            <person name="Oliveira C."/>
            <person name="Osipova E."/>
            <person name="Leigh N.D."/>
            <person name="Simon A."/>
            <person name="Yun M.H."/>
        </authorList>
    </citation>
    <scope>NUCLEOTIDE SEQUENCE</scope>
    <source>
        <strain evidence="1">20211129_DDA</strain>
        <tissue evidence="1">Liver</tissue>
    </source>
</reference>